<reference evidence="3" key="1">
    <citation type="submission" date="2020-11" db="EMBL/GenBank/DDBJ databases">
        <title>Whole-genome analyses of Nonomuraea sp. K274.</title>
        <authorList>
            <person name="Veyisoglu A."/>
        </authorList>
    </citation>
    <scope>NUCLEOTIDE SEQUENCE</scope>
    <source>
        <strain evidence="3">K274</strain>
    </source>
</reference>
<name>A0A931A9Q6_9ACTN</name>
<keyword evidence="2" id="KW-0732">Signal</keyword>
<accession>A0A931A9Q6</accession>
<proteinExistence type="predicted"/>
<dbReference type="AlphaFoldDB" id="A0A931A9Q6"/>
<feature type="chain" id="PRO_5039542281" description="SH3 domain-containing protein" evidence="2">
    <location>
        <begin position="27"/>
        <end position="151"/>
    </location>
</feature>
<keyword evidence="4" id="KW-1185">Reference proteome</keyword>
<feature type="compositionally biased region" description="Gly residues" evidence="1">
    <location>
        <begin position="141"/>
        <end position="151"/>
    </location>
</feature>
<organism evidence="3 4">
    <name type="scientific">Nonomuraea cypriaca</name>
    <dbReference type="NCBI Taxonomy" id="1187855"/>
    <lineage>
        <taxon>Bacteria</taxon>
        <taxon>Bacillati</taxon>
        <taxon>Actinomycetota</taxon>
        <taxon>Actinomycetes</taxon>
        <taxon>Streptosporangiales</taxon>
        <taxon>Streptosporangiaceae</taxon>
        <taxon>Nonomuraea</taxon>
    </lineage>
</organism>
<evidence type="ECO:0000256" key="1">
    <source>
        <dbReference type="SAM" id="MobiDB-lite"/>
    </source>
</evidence>
<evidence type="ECO:0000313" key="4">
    <source>
        <dbReference type="Proteomes" id="UP000605361"/>
    </source>
</evidence>
<feature type="signal peptide" evidence="2">
    <location>
        <begin position="1"/>
        <end position="26"/>
    </location>
</feature>
<gene>
    <name evidence="3" type="ORF">ITP53_09935</name>
</gene>
<feature type="region of interest" description="Disordered" evidence="1">
    <location>
        <begin position="130"/>
        <end position="151"/>
    </location>
</feature>
<evidence type="ECO:0008006" key="5">
    <source>
        <dbReference type="Google" id="ProtNLM"/>
    </source>
</evidence>
<sequence>MSIRMAALSTTFALAALAAAAPSAQAAQAAAQSVQADGSPCGPQYQHNGRTVQNCPDWSPSGSIPVYGSNAKGTVVGYIDPAGTDWYVCEVTGASHTVGEYRNYWWALTMADNHKWGYVSEVYFRGGGNDQDDGGLRECRGAGGPGGRPTR</sequence>
<evidence type="ECO:0000313" key="3">
    <source>
        <dbReference type="EMBL" id="MBF8186059.1"/>
    </source>
</evidence>
<evidence type="ECO:0000256" key="2">
    <source>
        <dbReference type="SAM" id="SignalP"/>
    </source>
</evidence>
<dbReference type="Proteomes" id="UP000605361">
    <property type="component" value="Unassembled WGS sequence"/>
</dbReference>
<dbReference type="RefSeq" id="WP_195895040.1">
    <property type="nucleotide sequence ID" value="NZ_JADOGI010000022.1"/>
</dbReference>
<comment type="caution">
    <text evidence="3">The sequence shown here is derived from an EMBL/GenBank/DDBJ whole genome shotgun (WGS) entry which is preliminary data.</text>
</comment>
<dbReference type="EMBL" id="JADOGI010000022">
    <property type="protein sequence ID" value="MBF8186059.1"/>
    <property type="molecule type" value="Genomic_DNA"/>
</dbReference>
<protein>
    <recommendedName>
        <fullName evidence="5">SH3 domain-containing protein</fullName>
    </recommendedName>
</protein>